<dbReference type="Pfam" id="PF00078">
    <property type="entry name" value="RVT_1"/>
    <property type="match status" value="1"/>
</dbReference>
<name>A0AAV0Y6K8_9HEMI</name>
<dbReference type="InterPro" id="IPR051320">
    <property type="entry name" value="Viral_Replic_Matur_Polypro"/>
</dbReference>
<reference evidence="2 3" key="1">
    <citation type="submission" date="2023-01" db="EMBL/GenBank/DDBJ databases">
        <authorList>
            <person name="Whitehead M."/>
        </authorList>
    </citation>
    <scope>NUCLEOTIDE SEQUENCE [LARGE SCALE GENOMIC DNA]</scope>
</reference>
<dbReference type="EMBL" id="CARXXK010001517">
    <property type="protein sequence ID" value="CAI6376594.1"/>
    <property type="molecule type" value="Genomic_DNA"/>
</dbReference>
<gene>
    <name evidence="2" type="ORF">MEUPH1_LOCUS29944</name>
</gene>
<evidence type="ECO:0000313" key="3">
    <source>
        <dbReference type="Proteomes" id="UP001160148"/>
    </source>
</evidence>
<dbReference type="InterPro" id="IPR043128">
    <property type="entry name" value="Rev_trsase/Diguanyl_cyclase"/>
</dbReference>
<dbReference type="AlphaFoldDB" id="A0AAV0Y6K8"/>
<feature type="domain" description="Reverse transcriptase" evidence="1">
    <location>
        <begin position="1"/>
        <end position="86"/>
    </location>
</feature>
<dbReference type="Proteomes" id="UP001160148">
    <property type="component" value="Unassembled WGS sequence"/>
</dbReference>
<dbReference type="PANTHER" id="PTHR33064:SF37">
    <property type="entry name" value="RIBONUCLEASE H"/>
    <property type="match status" value="1"/>
</dbReference>
<evidence type="ECO:0000313" key="2">
    <source>
        <dbReference type="EMBL" id="CAI6376594.1"/>
    </source>
</evidence>
<protein>
    <recommendedName>
        <fullName evidence="1">Reverse transcriptase domain-containing protein</fullName>
    </recommendedName>
</protein>
<dbReference type="Gene3D" id="3.30.70.270">
    <property type="match status" value="1"/>
</dbReference>
<dbReference type="Gene3D" id="3.10.10.10">
    <property type="entry name" value="HIV Type 1 Reverse Transcriptase, subunit A, domain 1"/>
    <property type="match status" value="1"/>
</dbReference>
<comment type="caution">
    <text evidence="2">The sequence shown here is derived from an EMBL/GenBank/DDBJ whole genome shotgun (WGS) entry which is preliminary data.</text>
</comment>
<evidence type="ECO:0000259" key="1">
    <source>
        <dbReference type="PROSITE" id="PS50878"/>
    </source>
</evidence>
<proteinExistence type="predicted"/>
<dbReference type="InterPro" id="IPR043502">
    <property type="entry name" value="DNA/RNA_pol_sf"/>
</dbReference>
<keyword evidence="3" id="KW-1185">Reference proteome</keyword>
<dbReference type="GO" id="GO:0071897">
    <property type="term" value="P:DNA biosynthetic process"/>
    <property type="evidence" value="ECO:0007669"/>
    <property type="project" value="UniProtKB-ARBA"/>
</dbReference>
<dbReference type="PROSITE" id="PS50878">
    <property type="entry name" value="RT_POL"/>
    <property type="match status" value="1"/>
</dbReference>
<sequence length="86" mass="9852">MRDSSPPLDELLARFGGKAIFSSIDFTAGYWQVTLHRDVRKYTAFVYDGRTYQFRVVPFGLNISNTAFQQALESVLSNPVDHYNED</sequence>
<dbReference type="PANTHER" id="PTHR33064">
    <property type="entry name" value="POL PROTEIN"/>
    <property type="match status" value="1"/>
</dbReference>
<dbReference type="InterPro" id="IPR000477">
    <property type="entry name" value="RT_dom"/>
</dbReference>
<dbReference type="SUPFAM" id="SSF56672">
    <property type="entry name" value="DNA/RNA polymerases"/>
    <property type="match status" value="1"/>
</dbReference>
<accession>A0AAV0Y6K8</accession>
<organism evidence="2 3">
    <name type="scientific">Macrosiphum euphorbiae</name>
    <name type="common">potato aphid</name>
    <dbReference type="NCBI Taxonomy" id="13131"/>
    <lineage>
        <taxon>Eukaryota</taxon>
        <taxon>Metazoa</taxon>
        <taxon>Ecdysozoa</taxon>
        <taxon>Arthropoda</taxon>
        <taxon>Hexapoda</taxon>
        <taxon>Insecta</taxon>
        <taxon>Pterygota</taxon>
        <taxon>Neoptera</taxon>
        <taxon>Paraneoptera</taxon>
        <taxon>Hemiptera</taxon>
        <taxon>Sternorrhyncha</taxon>
        <taxon>Aphidomorpha</taxon>
        <taxon>Aphidoidea</taxon>
        <taxon>Aphididae</taxon>
        <taxon>Macrosiphini</taxon>
        <taxon>Macrosiphum</taxon>
    </lineage>
</organism>